<feature type="domain" description="O-antigen ligase-related" evidence="6">
    <location>
        <begin position="254"/>
        <end position="403"/>
    </location>
</feature>
<evidence type="ECO:0000256" key="2">
    <source>
        <dbReference type="ARBA" id="ARBA00022692"/>
    </source>
</evidence>
<evidence type="ECO:0000256" key="1">
    <source>
        <dbReference type="ARBA" id="ARBA00004141"/>
    </source>
</evidence>
<keyword evidence="8" id="KW-1185">Reference proteome</keyword>
<dbReference type="GO" id="GO:0016874">
    <property type="term" value="F:ligase activity"/>
    <property type="evidence" value="ECO:0007669"/>
    <property type="project" value="UniProtKB-KW"/>
</dbReference>
<keyword evidence="4 5" id="KW-0472">Membrane</keyword>
<evidence type="ECO:0000313" key="8">
    <source>
        <dbReference type="Proteomes" id="UP000190105"/>
    </source>
</evidence>
<dbReference type="InterPro" id="IPR051533">
    <property type="entry name" value="WaaL-like"/>
</dbReference>
<dbReference type="Proteomes" id="UP000190105">
    <property type="component" value="Unassembled WGS sequence"/>
</dbReference>
<dbReference type="OrthoDB" id="1897197at2"/>
<feature type="transmembrane region" description="Helical" evidence="5">
    <location>
        <begin position="62"/>
        <end position="81"/>
    </location>
</feature>
<accession>A0A1T4Y3Y7</accession>
<dbReference type="STRING" id="1147123.SAMN05443428_12120"/>
<dbReference type="EMBL" id="FUYH01000021">
    <property type="protein sequence ID" value="SKA96460.1"/>
    <property type="molecule type" value="Genomic_DNA"/>
</dbReference>
<dbReference type="InterPro" id="IPR007016">
    <property type="entry name" value="O-antigen_ligase-rel_domated"/>
</dbReference>
<feature type="transmembrane region" description="Helical" evidence="5">
    <location>
        <begin position="251"/>
        <end position="284"/>
    </location>
</feature>
<evidence type="ECO:0000256" key="3">
    <source>
        <dbReference type="ARBA" id="ARBA00022989"/>
    </source>
</evidence>
<protein>
    <submittedName>
        <fullName evidence="7">O-Antigen ligase</fullName>
    </submittedName>
</protein>
<reference evidence="8" key="1">
    <citation type="submission" date="2017-02" db="EMBL/GenBank/DDBJ databases">
        <authorList>
            <person name="Varghese N."/>
            <person name="Submissions S."/>
        </authorList>
    </citation>
    <scope>NUCLEOTIDE SEQUENCE [LARGE SCALE GENOMIC DNA]</scope>
    <source>
        <strain evidence="8">USBA 833</strain>
    </source>
</reference>
<feature type="transmembrane region" description="Helical" evidence="5">
    <location>
        <begin position="290"/>
        <end position="310"/>
    </location>
</feature>
<feature type="transmembrane region" description="Helical" evidence="5">
    <location>
        <begin position="12"/>
        <end position="32"/>
    </location>
</feature>
<comment type="subcellular location">
    <subcellularLocation>
        <location evidence="1">Membrane</location>
        <topology evidence="1">Multi-pass membrane protein</topology>
    </subcellularLocation>
</comment>
<dbReference type="PANTHER" id="PTHR37422">
    <property type="entry name" value="TEICHURONIC ACID BIOSYNTHESIS PROTEIN TUAE"/>
    <property type="match status" value="1"/>
</dbReference>
<feature type="transmembrane region" description="Helical" evidence="5">
    <location>
        <begin position="38"/>
        <end position="55"/>
    </location>
</feature>
<proteinExistence type="predicted"/>
<feature type="transmembrane region" description="Helical" evidence="5">
    <location>
        <begin position="420"/>
        <end position="439"/>
    </location>
</feature>
<dbReference type="AlphaFoldDB" id="A0A1T4Y3Y7"/>
<dbReference type="GO" id="GO:0016020">
    <property type="term" value="C:membrane"/>
    <property type="evidence" value="ECO:0007669"/>
    <property type="project" value="UniProtKB-SubCell"/>
</dbReference>
<dbReference type="Pfam" id="PF04932">
    <property type="entry name" value="Wzy_C"/>
    <property type="match status" value="1"/>
</dbReference>
<name>A0A1T4Y3Y7_9CLOT</name>
<evidence type="ECO:0000256" key="4">
    <source>
        <dbReference type="ARBA" id="ARBA00023136"/>
    </source>
</evidence>
<keyword evidence="3 5" id="KW-1133">Transmembrane helix</keyword>
<keyword evidence="2 5" id="KW-0812">Transmembrane</keyword>
<feature type="transmembrane region" description="Helical" evidence="5">
    <location>
        <begin position="386"/>
        <end position="408"/>
    </location>
</feature>
<sequence length="470" mass="54450">MKRYNLTKRDYIVILFIIILSFMVSILNYKDLGIKDTAMLFAATFALFFEVYFLNKDINLSILLFIFSFPFLVTARKAVYFELFVFKITYETIYITTLFIFCIKDIINFIKEVYYKQQDKLNYIIYIFIFVIFSLNSAIFSDNIKSSFASTYIAAAIPVMFALAVYVRFRDKNFKHIIYAFILQCDLSCVYGAFQIISNRITPSTIVEKRLNITFGYHNVNIFAGIVILILPFILNEILYSKNSKRIQSFLIISLFLCSGGLFITFTRGAWIAFFLSILIMLISKKYKKIFYILIALGIVFIKPAMTFILKRGTNMDLFMNESSIARLQSLYTSLFIMIRYPFGVGGGNFAQVYKKCLIEGYYMMPTGLRDNITVASYNLEAAHNLWLQIAVEFGIISAAAFFIIILSRFIYAVKNFKNCRAEVACLISYLIFSVLTGVEFEHKGIITMTLIIWTVFMIIEFKGNQREIE</sequence>
<dbReference type="RefSeq" id="WP_078697312.1">
    <property type="nucleotide sequence ID" value="NZ_FUYH01000021.1"/>
</dbReference>
<keyword evidence="7" id="KW-0436">Ligase</keyword>
<feature type="transmembrane region" description="Helical" evidence="5">
    <location>
        <begin position="445"/>
        <end position="462"/>
    </location>
</feature>
<dbReference type="PANTHER" id="PTHR37422:SF17">
    <property type="entry name" value="O-ANTIGEN LIGASE"/>
    <property type="match status" value="1"/>
</dbReference>
<feature type="transmembrane region" description="Helical" evidence="5">
    <location>
        <begin position="178"/>
        <end position="197"/>
    </location>
</feature>
<evidence type="ECO:0000256" key="5">
    <source>
        <dbReference type="SAM" id="Phobius"/>
    </source>
</evidence>
<gene>
    <name evidence="7" type="ORF">SAMN05443428_12120</name>
</gene>
<evidence type="ECO:0000259" key="6">
    <source>
        <dbReference type="Pfam" id="PF04932"/>
    </source>
</evidence>
<feature type="transmembrane region" description="Helical" evidence="5">
    <location>
        <begin position="147"/>
        <end position="166"/>
    </location>
</feature>
<feature type="transmembrane region" description="Helical" evidence="5">
    <location>
        <begin position="217"/>
        <end position="239"/>
    </location>
</feature>
<feature type="transmembrane region" description="Helical" evidence="5">
    <location>
        <begin position="123"/>
        <end position="141"/>
    </location>
</feature>
<feature type="transmembrane region" description="Helical" evidence="5">
    <location>
        <begin position="93"/>
        <end position="111"/>
    </location>
</feature>
<organism evidence="7 8">
    <name type="scientific">Caloramator quimbayensis</name>
    <dbReference type="NCBI Taxonomy" id="1147123"/>
    <lineage>
        <taxon>Bacteria</taxon>
        <taxon>Bacillati</taxon>
        <taxon>Bacillota</taxon>
        <taxon>Clostridia</taxon>
        <taxon>Eubacteriales</taxon>
        <taxon>Clostridiaceae</taxon>
        <taxon>Caloramator</taxon>
    </lineage>
</organism>
<evidence type="ECO:0000313" key="7">
    <source>
        <dbReference type="EMBL" id="SKA96460.1"/>
    </source>
</evidence>